<keyword evidence="5" id="KW-1185">Reference proteome</keyword>
<feature type="domain" description="PDZ" evidence="3">
    <location>
        <begin position="273"/>
        <end position="364"/>
    </location>
</feature>
<evidence type="ECO:0000256" key="1">
    <source>
        <dbReference type="ARBA" id="ARBA00022670"/>
    </source>
</evidence>
<dbReference type="SUPFAM" id="SSF50494">
    <property type="entry name" value="Trypsin-like serine proteases"/>
    <property type="match status" value="1"/>
</dbReference>
<comment type="caution">
    <text evidence="4">The sequence shown here is derived from an EMBL/GenBank/DDBJ whole genome shotgun (WGS) entry which is preliminary data.</text>
</comment>
<protein>
    <submittedName>
        <fullName evidence="4">Trypsin-like peptidase domain-containing protein</fullName>
    </submittedName>
</protein>
<keyword evidence="2" id="KW-0378">Hydrolase</keyword>
<accession>A0ABW5KUI3</accession>
<organism evidence="4 5">
    <name type="scientific">Bizionia sediminis</name>
    <dbReference type="NCBI Taxonomy" id="1737064"/>
    <lineage>
        <taxon>Bacteria</taxon>
        <taxon>Pseudomonadati</taxon>
        <taxon>Bacteroidota</taxon>
        <taxon>Flavobacteriia</taxon>
        <taxon>Flavobacteriales</taxon>
        <taxon>Flavobacteriaceae</taxon>
        <taxon>Bizionia</taxon>
    </lineage>
</organism>
<dbReference type="PANTHER" id="PTHR43343:SF3">
    <property type="entry name" value="PROTEASE DO-LIKE 8, CHLOROPLASTIC"/>
    <property type="match status" value="1"/>
</dbReference>
<dbReference type="InterPro" id="IPR001940">
    <property type="entry name" value="Peptidase_S1C"/>
</dbReference>
<dbReference type="InterPro" id="IPR036034">
    <property type="entry name" value="PDZ_sf"/>
</dbReference>
<dbReference type="Pfam" id="PF13365">
    <property type="entry name" value="Trypsin_2"/>
    <property type="match status" value="1"/>
</dbReference>
<dbReference type="InterPro" id="IPR051201">
    <property type="entry name" value="Chloro_Bact_Ser_Proteases"/>
</dbReference>
<evidence type="ECO:0000259" key="3">
    <source>
        <dbReference type="PROSITE" id="PS50106"/>
    </source>
</evidence>
<sequence>MRKLLTLLFVSILGGVLTLTAYKLVEQNGATNLPIVTNPAQNEAAAYFPTNYTRPVALDSAIGPNFVEAAEETVHAVVHVKNTSIVSAPTTMEDLFFGRRSKQAQIGTGSGVIINKDGYIITNNHVIDGAKEISITTNDNKIYAAELIGTDPKTDIALLKIEAETDLPFVTFGDSDTAQVGEWVLAVGNPFNLTSTVTAGIISAKSRDLTGQSYQSFIQTDAAVNPGNSGGALVNINGDLIGINTAISSQTGSYIGYSFAVPSNIARKVVEDLLEFGNVQNGILGVSGISLGGKSAEQLNVNITQGFYVSDVEAKSGADKAGIKKGDIITKIDNVEISKFADLRGYLNTKRPNDVVSVLVVRDDKEKLLPVTLSKFEILTTEFLDIEVKNITESIKKHYGIDYGVIVTDSDNYWLYQKIGLSIGYIITEINDVPIKSIEDIATLKRRYGNALDKHLEKISIITKRGQKQSFIFR</sequence>
<dbReference type="Pfam" id="PF13180">
    <property type="entry name" value="PDZ_2"/>
    <property type="match status" value="1"/>
</dbReference>
<proteinExistence type="predicted"/>
<evidence type="ECO:0000313" key="4">
    <source>
        <dbReference type="EMBL" id="MFD2552113.1"/>
    </source>
</evidence>
<evidence type="ECO:0000256" key="2">
    <source>
        <dbReference type="ARBA" id="ARBA00022801"/>
    </source>
</evidence>
<reference evidence="5" key="1">
    <citation type="journal article" date="2019" name="Int. J. Syst. Evol. Microbiol.">
        <title>The Global Catalogue of Microorganisms (GCM) 10K type strain sequencing project: providing services to taxonomists for standard genome sequencing and annotation.</title>
        <authorList>
            <consortium name="The Broad Institute Genomics Platform"/>
            <consortium name="The Broad Institute Genome Sequencing Center for Infectious Disease"/>
            <person name="Wu L."/>
            <person name="Ma J."/>
        </authorList>
    </citation>
    <scope>NUCLEOTIDE SEQUENCE [LARGE SCALE GENOMIC DNA]</scope>
    <source>
        <strain evidence="5">KCTC 42587</strain>
    </source>
</reference>
<evidence type="ECO:0000313" key="5">
    <source>
        <dbReference type="Proteomes" id="UP001597472"/>
    </source>
</evidence>
<dbReference type="Gene3D" id="2.30.42.10">
    <property type="match status" value="2"/>
</dbReference>
<dbReference type="InterPro" id="IPR001478">
    <property type="entry name" value="PDZ"/>
</dbReference>
<dbReference type="SMART" id="SM00228">
    <property type="entry name" value="PDZ"/>
    <property type="match status" value="1"/>
</dbReference>
<dbReference type="Proteomes" id="UP001597472">
    <property type="component" value="Unassembled WGS sequence"/>
</dbReference>
<name>A0ABW5KUI3_9FLAO</name>
<dbReference type="SUPFAM" id="SSF50156">
    <property type="entry name" value="PDZ domain-like"/>
    <property type="match status" value="1"/>
</dbReference>
<dbReference type="CDD" id="cd06779">
    <property type="entry name" value="cpPDZ_Deg_HtrA-like"/>
    <property type="match status" value="1"/>
</dbReference>
<dbReference type="EMBL" id="JBHULS010000004">
    <property type="protein sequence ID" value="MFD2552113.1"/>
    <property type="molecule type" value="Genomic_DNA"/>
</dbReference>
<dbReference type="PANTHER" id="PTHR43343">
    <property type="entry name" value="PEPTIDASE S12"/>
    <property type="match status" value="1"/>
</dbReference>
<dbReference type="InterPro" id="IPR009003">
    <property type="entry name" value="Peptidase_S1_PA"/>
</dbReference>
<keyword evidence="1" id="KW-0645">Protease</keyword>
<gene>
    <name evidence="4" type="ORF">ACFSQP_09830</name>
</gene>
<dbReference type="PROSITE" id="PS50106">
    <property type="entry name" value="PDZ"/>
    <property type="match status" value="1"/>
</dbReference>
<dbReference type="RefSeq" id="WP_376893932.1">
    <property type="nucleotide sequence ID" value="NZ_JBHULS010000004.1"/>
</dbReference>
<dbReference type="Gene3D" id="2.40.10.120">
    <property type="match status" value="1"/>
</dbReference>
<dbReference type="PRINTS" id="PR00834">
    <property type="entry name" value="PROTEASES2C"/>
</dbReference>